<protein>
    <submittedName>
        <fullName evidence="1">Uncharacterized protein</fullName>
    </submittedName>
</protein>
<evidence type="ECO:0000313" key="1">
    <source>
        <dbReference type="EMBL" id="KAJ8343279.1"/>
    </source>
</evidence>
<dbReference type="AlphaFoldDB" id="A0A9Q1EQM7"/>
<name>A0A9Q1EQM7_SYNKA</name>
<evidence type="ECO:0000313" key="2">
    <source>
        <dbReference type="Proteomes" id="UP001152622"/>
    </source>
</evidence>
<sequence length="79" mass="8924">MLIHVCVAYFVDAGTAKRFICHLFLSDSAVATLVQRQKELSKALETQKYLNKSLKPLYTALLPQEDHMLRPSPQSGEHP</sequence>
<gene>
    <name evidence="1" type="ORF">SKAU_G00306080</name>
</gene>
<dbReference type="EMBL" id="JAINUF010000013">
    <property type="protein sequence ID" value="KAJ8343279.1"/>
    <property type="molecule type" value="Genomic_DNA"/>
</dbReference>
<dbReference type="OrthoDB" id="10421684at2759"/>
<organism evidence="1 2">
    <name type="scientific">Synaphobranchus kaupii</name>
    <name type="common">Kaup's arrowtooth eel</name>
    <dbReference type="NCBI Taxonomy" id="118154"/>
    <lineage>
        <taxon>Eukaryota</taxon>
        <taxon>Metazoa</taxon>
        <taxon>Chordata</taxon>
        <taxon>Craniata</taxon>
        <taxon>Vertebrata</taxon>
        <taxon>Euteleostomi</taxon>
        <taxon>Actinopterygii</taxon>
        <taxon>Neopterygii</taxon>
        <taxon>Teleostei</taxon>
        <taxon>Anguilliformes</taxon>
        <taxon>Synaphobranchidae</taxon>
        <taxon>Synaphobranchus</taxon>
    </lineage>
</organism>
<comment type="caution">
    <text evidence="1">The sequence shown here is derived from an EMBL/GenBank/DDBJ whole genome shotgun (WGS) entry which is preliminary data.</text>
</comment>
<reference evidence="1" key="1">
    <citation type="journal article" date="2023" name="Science">
        <title>Genome structures resolve the early diversification of teleost fishes.</title>
        <authorList>
            <person name="Parey E."/>
            <person name="Louis A."/>
            <person name="Montfort J."/>
            <person name="Bouchez O."/>
            <person name="Roques C."/>
            <person name="Iampietro C."/>
            <person name="Lluch J."/>
            <person name="Castinel A."/>
            <person name="Donnadieu C."/>
            <person name="Desvignes T."/>
            <person name="Floi Bucao C."/>
            <person name="Jouanno E."/>
            <person name="Wen M."/>
            <person name="Mejri S."/>
            <person name="Dirks R."/>
            <person name="Jansen H."/>
            <person name="Henkel C."/>
            <person name="Chen W.J."/>
            <person name="Zahm M."/>
            <person name="Cabau C."/>
            <person name="Klopp C."/>
            <person name="Thompson A.W."/>
            <person name="Robinson-Rechavi M."/>
            <person name="Braasch I."/>
            <person name="Lecointre G."/>
            <person name="Bobe J."/>
            <person name="Postlethwait J.H."/>
            <person name="Berthelot C."/>
            <person name="Roest Crollius H."/>
            <person name="Guiguen Y."/>
        </authorList>
    </citation>
    <scope>NUCLEOTIDE SEQUENCE</scope>
    <source>
        <strain evidence="1">WJC10195</strain>
    </source>
</reference>
<dbReference type="Proteomes" id="UP001152622">
    <property type="component" value="Chromosome 13"/>
</dbReference>
<accession>A0A9Q1EQM7</accession>
<proteinExistence type="predicted"/>
<keyword evidence="2" id="KW-1185">Reference proteome</keyword>